<organism evidence="1 2">
    <name type="scientific">Psychromarinibacter halotolerans</name>
    <dbReference type="NCBI Taxonomy" id="1775175"/>
    <lineage>
        <taxon>Bacteria</taxon>
        <taxon>Pseudomonadati</taxon>
        <taxon>Pseudomonadota</taxon>
        <taxon>Alphaproteobacteria</taxon>
        <taxon>Rhodobacterales</taxon>
        <taxon>Paracoccaceae</taxon>
        <taxon>Psychromarinibacter</taxon>
    </lineage>
</organism>
<evidence type="ECO:0000313" key="1">
    <source>
        <dbReference type="EMBL" id="MFC3143307.1"/>
    </source>
</evidence>
<dbReference type="PANTHER" id="PTHR12725">
    <property type="entry name" value="HALOACID DEHALOGENASE-LIKE HYDROLASE"/>
    <property type="match status" value="1"/>
</dbReference>
<dbReference type="Gene3D" id="1.10.150.450">
    <property type="match status" value="1"/>
</dbReference>
<dbReference type="EMBL" id="JBHRTB010000010">
    <property type="protein sequence ID" value="MFC3143307.1"/>
    <property type="molecule type" value="Genomic_DNA"/>
</dbReference>
<dbReference type="InterPro" id="IPR036412">
    <property type="entry name" value="HAD-like_sf"/>
</dbReference>
<dbReference type="NCBIfam" id="TIGR01993">
    <property type="entry name" value="Pyr-5-nucltdase"/>
    <property type="match status" value="1"/>
</dbReference>
<evidence type="ECO:0000313" key="2">
    <source>
        <dbReference type="Proteomes" id="UP001595632"/>
    </source>
</evidence>
<dbReference type="NCBIfam" id="TIGR01509">
    <property type="entry name" value="HAD-SF-IA-v3"/>
    <property type="match status" value="1"/>
</dbReference>
<keyword evidence="2" id="KW-1185">Reference proteome</keyword>
<dbReference type="Gene3D" id="3.40.50.1000">
    <property type="entry name" value="HAD superfamily/HAD-like"/>
    <property type="match status" value="1"/>
</dbReference>
<dbReference type="SFLD" id="SFLDG01129">
    <property type="entry name" value="C1.5:_HAD__Beta-PGM__Phosphata"/>
    <property type="match status" value="1"/>
</dbReference>
<accession>A0ABV7GVZ6</accession>
<reference evidence="2" key="1">
    <citation type="journal article" date="2019" name="Int. J. Syst. Evol. Microbiol.">
        <title>The Global Catalogue of Microorganisms (GCM) 10K type strain sequencing project: providing services to taxonomists for standard genome sequencing and annotation.</title>
        <authorList>
            <consortium name="The Broad Institute Genomics Platform"/>
            <consortium name="The Broad Institute Genome Sequencing Center for Infectious Disease"/>
            <person name="Wu L."/>
            <person name="Ma J."/>
        </authorList>
    </citation>
    <scope>NUCLEOTIDE SEQUENCE [LARGE SCALE GENOMIC DNA]</scope>
    <source>
        <strain evidence="2">KCTC 52366</strain>
    </source>
</reference>
<comment type="caution">
    <text evidence="1">The sequence shown here is derived from an EMBL/GenBank/DDBJ whole genome shotgun (WGS) entry which is preliminary data.</text>
</comment>
<dbReference type="RefSeq" id="WP_275633276.1">
    <property type="nucleotide sequence ID" value="NZ_JARGYD010000004.1"/>
</dbReference>
<gene>
    <name evidence="1" type="ORF">ACFOGP_11335</name>
</gene>
<dbReference type="CDD" id="cd02604">
    <property type="entry name" value="HAD_5NT"/>
    <property type="match status" value="1"/>
</dbReference>
<dbReference type="PANTHER" id="PTHR12725:SF117">
    <property type="entry name" value="HALOACID DEHALOGENASE-LIKE HYDROLASE"/>
    <property type="match status" value="1"/>
</dbReference>
<name>A0ABV7GVZ6_9RHOB</name>
<dbReference type="SUPFAM" id="SSF56784">
    <property type="entry name" value="HAD-like"/>
    <property type="match status" value="1"/>
</dbReference>
<dbReference type="SFLD" id="SFLDG01132">
    <property type="entry name" value="C1.5.3:_5'-Nucleotidase_Like"/>
    <property type="match status" value="1"/>
</dbReference>
<dbReference type="InterPro" id="IPR010237">
    <property type="entry name" value="Pyr-5-nucltdase"/>
</dbReference>
<proteinExistence type="predicted"/>
<dbReference type="InterPro" id="IPR023214">
    <property type="entry name" value="HAD_sf"/>
</dbReference>
<dbReference type="Pfam" id="PF00702">
    <property type="entry name" value="Hydrolase"/>
    <property type="match status" value="1"/>
</dbReference>
<dbReference type="Proteomes" id="UP001595632">
    <property type="component" value="Unassembled WGS sequence"/>
</dbReference>
<dbReference type="SFLD" id="SFLDS00003">
    <property type="entry name" value="Haloacid_Dehalogenase"/>
    <property type="match status" value="1"/>
</dbReference>
<sequence>MVAEQFSHVRHWVFDLDNTLYDPAARLFDQIEVKMNAYVMRELGVDATEANRLRGAYWRDHGTTLAGMMLHHGVEPWPYLREVHDITLDHLDPDPVLAEAIGALPGRRIVYTNGDGEYAARVLEQRGLSKVFDAVYGVEHANWRPKPERAAFDLVFAAENLNPKTAAMFEDDVRNLAVPHALGMKTVHVAPKALPDPPEHVHHHTADLSGFLGQLK</sequence>
<dbReference type="InterPro" id="IPR006439">
    <property type="entry name" value="HAD-SF_hydro_IA"/>
</dbReference>
<protein>
    <submittedName>
        <fullName evidence="1">Pyrimidine 5'-nucleotidase</fullName>
    </submittedName>
</protein>